<protein>
    <submittedName>
        <fullName evidence="2">Uncharacterized protein</fullName>
    </submittedName>
</protein>
<gene>
    <name evidence="2" type="ORF">BS47DRAFT_52281</name>
</gene>
<dbReference type="AlphaFoldDB" id="A0A9P6ASP6"/>
<dbReference type="EMBL" id="MU129012">
    <property type="protein sequence ID" value="KAF9510720.1"/>
    <property type="molecule type" value="Genomic_DNA"/>
</dbReference>
<keyword evidence="1" id="KW-0472">Membrane</keyword>
<sequence>MWPIGCAMFSQNITAEVRGDNVLLWKSSPPPPSPTPNPTPFIHLETPDDPWEAHWAEFIYPLLSDQFLSPGQLFAPIQLQFLSGLNSTNDSLALLGERLTTASSLSCAMLLQFWRIPFTAVPPRAQWTPVFAPAQASGSFVTALLVVQTLPLIIGLLMCSILISVFIVAARWSKSSDNSIQDGQVLNLISLFHHLSLPIPVVMNGNKKLQRLHAVDTQI</sequence>
<keyword evidence="1" id="KW-1133">Transmembrane helix</keyword>
<dbReference type="Proteomes" id="UP000886523">
    <property type="component" value="Unassembled WGS sequence"/>
</dbReference>
<proteinExistence type="predicted"/>
<evidence type="ECO:0000313" key="3">
    <source>
        <dbReference type="Proteomes" id="UP000886523"/>
    </source>
</evidence>
<feature type="transmembrane region" description="Helical" evidence="1">
    <location>
        <begin position="150"/>
        <end position="170"/>
    </location>
</feature>
<name>A0A9P6ASP6_9AGAM</name>
<keyword evidence="3" id="KW-1185">Reference proteome</keyword>
<organism evidence="2 3">
    <name type="scientific">Hydnum rufescens UP504</name>
    <dbReference type="NCBI Taxonomy" id="1448309"/>
    <lineage>
        <taxon>Eukaryota</taxon>
        <taxon>Fungi</taxon>
        <taxon>Dikarya</taxon>
        <taxon>Basidiomycota</taxon>
        <taxon>Agaricomycotina</taxon>
        <taxon>Agaricomycetes</taxon>
        <taxon>Cantharellales</taxon>
        <taxon>Hydnaceae</taxon>
        <taxon>Hydnum</taxon>
    </lineage>
</organism>
<accession>A0A9P6ASP6</accession>
<evidence type="ECO:0000313" key="2">
    <source>
        <dbReference type="EMBL" id="KAF9510720.1"/>
    </source>
</evidence>
<keyword evidence="1" id="KW-0812">Transmembrane</keyword>
<reference evidence="2" key="1">
    <citation type="journal article" date="2020" name="Nat. Commun.">
        <title>Large-scale genome sequencing of mycorrhizal fungi provides insights into the early evolution of symbiotic traits.</title>
        <authorList>
            <person name="Miyauchi S."/>
            <person name="Kiss E."/>
            <person name="Kuo A."/>
            <person name="Drula E."/>
            <person name="Kohler A."/>
            <person name="Sanchez-Garcia M."/>
            <person name="Morin E."/>
            <person name="Andreopoulos B."/>
            <person name="Barry K.W."/>
            <person name="Bonito G."/>
            <person name="Buee M."/>
            <person name="Carver A."/>
            <person name="Chen C."/>
            <person name="Cichocki N."/>
            <person name="Clum A."/>
            <person name="Culley D."/>
            <person name="Crous P.W."/>
            <person name="Fauchery L."/>
            <person name="Girlanda M."/>
            <person name="Hayes R.D."/>
            <person name="Keri Z."/>
            <person name="LaButti K."/>
            <person name="Lipzen A."/>
            <person name="Lombard V."/>
            <person name="Magnuson J."/>
            <person name="Maillard F."/>
            <person name="Murat C."/>
            <person name="Nolan M."/>
            <person name="Ohm R.A."/>
            <person name="Pangilinan J."/>
            <person name="Pereira M.F."/>
            <person name="Perotto S."/>
            <person name="Peter M."/>
            <person name="Pfister S."/>
            <person name="Riley R."/>
            <person name="Sitrit Y."/>
            <person name="Stielow J.B."/>
            <person name="Szollosi G."/>
            <person name="Zifcakova L."/>
            <person name="Stursova M."/>
            <person name="Spatafora J.W."/>
            <person name="Tedersoo L."/>
            <person name="Vaario L.M."/>
            <person name="Yamada A."/>
            <person name="Yan M."/>
            <person name="Wang P."/>
            <person name="Xu J."/>
            <person name="Bruns T."/>
            <person name="Baldrian P."/>
            <person name="Vilgalys R."/>
            <person name="Dunand C."/>
            <person name="Henrissat B."/>
            <person name="Grigoriev I.V."/>
            <person name="Hibbett D."/>
            <person name="Nagy L.G."/>
            <person name="Martin F.M."/>
        </authorList>
    </citation>
    <scope>NUCLEOTIDE SEQUENCE</scope>
    <source>
        <strain evidence="2">UP504</strain>
    </source>
</reference>
<evidence type="ECO:0000256" key="1">
    <source>
        <dbReference type="SAM" id="Phobius"/>
    </source>
</evidence>
<comment type="caution">
    <text evidence="2">The sequence shown here is derived from an EMBL/GenBank/DDBJ whole genome shotgun (WGS) entry which is preliminary data.</text>
</comment>